<dbReference type="PANTHER" id="PTHR28055:SF1">
    <property type="entry name" value="ALTERED INHERITANCE OF MITOCHONDRIA PROTEIN 41, MITOCHONDRIAL"/>
    <property type="match status" value="1"/>
</dbReference>
<proteinExistence type="predicted"/>
<dbReference type="Pfam" id="PF09424">
    <property type="entry name" value="YqeY"/>
    <property type="match status" value="1"/>
</dbReference>
<name>A0A0R1V7I9_9LACO</name>
<dbReference type="GO" id="GO:0016884">
    <property type="term" value="F:carbon-nitrogen ligase activity, with glutamine as amido-N-donor"/>
    <property type="evidence" value="ECO:0007669"/>
    <property type="project" value="InterPro"/>
</dbReference>
<dbReference type="InterPro" id="IPR042184">
    <property type="entry name" value="YqeY/Aim41_N"/>
</dbReference>
<comment type="caution">
    <text evidence="1">The sequence shown here is derived from an EMBL/GenBank/DDBJ whole genome shotgun (WGS) entry which is preliminary data.</text>
</comment>
<dbReference type="PATRIC" id="fig|1423749.3.peg.873"/>
<dbReference type="Gene3D" id="1.10.10.410">
    <property type="match status" value="1"/>
</dbReference>
<gene>
    <name evidence="1" type="ORF">FC60_GL000866</name>
</gene>
<organism evidence="1 2">
    <name type="scientific">Limosilactobacillus gastricus DSM 16045</name>
    <dbReference type="NCBI Taxonomy" id="1423749"/>
    <lineage>
        <taxon>Bacteria</taxon>
        <taxon>Bacillati</taxon>
        <taxon>Bacillota</taxon>
        <taxon>Bacilli</taxon>
        <taxon>Lactobacillales</taxon>
        <taxon>Lactobacillaceae</taxon>
        <taxon>Limosilactobacillus</taxon>
    </lineage>
</organism>
<keyword evidence="2" id="KW-1185">Reference proteome</keyword>
<protein>
    <submittedName>
        <fullName evidence="1">GatB Yqey domain-containing protein</fullName>
    </submittedName>
</protein>
<evidence type="ECO:0000313" key="2">
    <source>
        <dbReference type="Proteomes" id="UP000051739"/>
    </source>
</evidence>
<dbReference type="Proteomes" id="UP000051739">
    <property type="component" value="Unassembled WGS sequence"/>
</dbReference>
<dbReference type="Gene3D" id="1.10.1510.10">
    <property type="entry name" value="Uncharacterised protein YqeY/AIM41 PF09424, N-terminal domain"/>
    <property type="match status" value="1"/>
</dbReference>
<dbReference type="InterPro" id="IPR003789">
    <property type="entry name" value="Asn/Gln_tRNA_amidoTrase-B-like"/>
</dbReference>
<dbReference type="AlphaFoldDB" id="A0A0R1V7I9"/>
<evidence type="ECO:0000313" key="1">
    <source>
        <dbReference type="EMBL" id="KRM01141.1"/>
    </source>
</evidence>
<dbReference type="RefSeq" id="WP_056937772.1">
    <property type="nucleotide sequence ID" value="NZ_AZFN01000021.1"/>
</dbReference>
<dbReference type="InterPro" id="IPR023168">
    <property type="entry name" value="GatB_Yqey_C_2"/>
</dbReference>
<sequence>MSLLEQLTQDMVTAMKAKDKETLSVVRMLKAAVTNEQISLGHDLTSDDENAVLSREYKQRKESLAEFESAGRTDLVEKTQHELAVVEKYLPEQLTAEEITQIVQAAIEQSGAESMRDMGKVMGIVMPQVKGKADGKLVNETVKAALS</sequence>
<dbReference type="PANTHER" id="PTHR28055">
    <property type="entry name" value="ALTERED INHERITANCE OF MITOCHONDRIA PROTEIN 41, MITOCHONDRIAL"/>
    <property type="match status" value="1"/>
</dbReference>
<dbReference type="SUPFAM" id="SSF89095">
    <property type="entry name" value="GatB/YqeY motif"/>
    <property type="match status" value="1"/>
</dbReference>
<dbReference type="EMBL" id="AZFN01000021">
    <property type="protein sequence ID" value="KRM01141.1"/>
    <property type="molecule type" value="Genomic_DNA"/>
</dbReference>
<reference evidence="1 2" key="1">
    <citation type="journal article" date="2015" name="Genome Announc.">
        <title>Expanding the biotechnology potential of lactobacilli through comparative genomics of 213 strains and associated genera.</title>
        <authorList>
            <person name="Sun Z."/>
            <person name="Harris H.M."/>
            <person name="McCann A."/>
            <person name="Guo C."/>
            <person name="Argimon S."/>
            <person name="Zhang W."/>
            <person name="Yang X."/>
            <person name="Jeffery I.B."/>
            <person name="Cooney J.C."/>
            <person name="Kagawa T.F."/>
            <person name="Liu W."/>
            <person name="Song Y."/>
            <person name="Salvetti E."/>
            <person name="Wrobel A."/>
            <person name="Rasinkangas P."/>
            <person name="Parkhill J."/>
            <person name="Rea M.C."/>
            <person name="O'Sullivan O."/>
            <person name="Ritari J."/>
            <person name="Douillard F.P."/>
            <person name="Paul Ross R."/>
            <person name="Yang R."/>
            <person name="Briner A.E."/>
            <person name="Felis G.E."/>
            <person name="de Vos W.M."/>
            <person name="Barrangou R."/>
            <person name="Klaenhammer T.R."/>
            <person name="Caufield P.W."/>
            <person name="Cui Y."/>
            <person name="Zhang H."/>
            <person name="O'Toole P.W."/>
        </authorList>
    </citation>
    <scope>NUCLEOTIDE SEQUENCE [LARGE SCALE GENOMIC DNA]</scope>
    <source>
        <strain evidence="1 2">DSM 16045</strain>
    </source>
</reference>
<accession>A0A0R1V7I9</accession>
<dbReference type="InterPro" id="IPR019004">
    <property type="entry name" value="YqeY/Aim41"/>
</dbReference>